<evidence type="ECO:0000256" key="6">
    <source>
        <dbReference type="ARBA" id="ARBA00023237"/>
    </source>
</evidence>
<dbReference type="InterPro" id="IPR023997">
    <property type="entry name" value="TonB-dep_OMP_SusC/RagA_CS"/>
</dbReference>
<evidence type="ECO:0000256" key="4">
    <source>
        <dbReference type="ARBA" id="ARBA00022692"/>
    </source>
</evidence>
<reference evidence="10 11" key="1">
    <citation type="submission" date="2017-12" db="EMBL/GenBank/DDBJ databases">
        <title>Confluentibacter flavum sp. nov., isolated from the saline lake.</title>
        <authorList>
            <person name="Yu L."/>
        </authorList>
    </citation>
    <scope>NUCLEOTIDE SEQUENCE [LARGE SCALE GENOMIC DNA]</scope>
    <source>
        <strain evidence="10 11">3B</strain>
    </source>
</reference>
<dbReference type="EMBL" id="PJEO01000030">
    <property type="protein sequence ID" value="PKQ45243.1"/>
    <property type="molecule type" value="Genomic_DNA"/>
</dbReference>
<keyword evidence="3 7" id="KW-1134">Transmembrane beta strand</keyword>
<proteinExistence type="inferred from homology"/>
<gene>
    <name evidence="10" type="ORF">CSW08_09140</name>
</gene>
<dbReference type="Pfam" id="PF13715">
    <property type="entry name" value="CarbopepD_reg_2"/>
    <property type="match status" value="1"/>
</dbReference>
<accession>A0A2N3HJY6</accession>
<evidence type="ECO:0000256" key="7">
    <source>
        <dbReference type="PROSITE-ProRule" id="PRU01360"/>
    </source>
</evidence>
<dbReference type="InterPro" id="IPR037066">
    <property type="entry name" value="Plug_dom_sf"/>
</dbReference>
<dbReference type="Pfam" id="PF07715">
    <property type="entry name" value="Plug"/>
    <property type="match status" value="1"/>
</dbReference>
<evidence type="ECO:0000256" key="3">
    <source>
        <dbReference type="ARBA" id="ARBA00022452"/>
    </source>
</evidence>
<comment type="similarity">
    <text evidence="7">Belongs to the TonB-dependent receptor family.</text>
</comment>
<dbReference type="OrthoDB" id="9805121at2"/>
<dbReference type="InterPro" id="IPR012910">
    <property type="entry name" value="Plug_dom"/>
</dbReference>
<evidence type="ECO:0000259" key="9">
    <source>
        <dbReference type="SMART" id="SM00965"/>
    </source>
</evidence>
<feature type="domain" description="Secretin/TonB short N-terminal" evidence="9">
    <location>
        <begin position="69"/>
        <end position="120"/>
    </location>
</feature>
<keyword evidence="2 7" id="KW-0813">Transport</keyword>
<evidence type="ECO:0000256" key="2">
    <source>
        <dbReference type="ARBA" id="ARBA00022448"/>
    </source>
</evidence>
<dbReference type="Pfam" id="PF07660">
    <property type="entry name" value="STN"/>
    <property type="match status" value="1"/>
</dbReference>
<organism evidence="10 11">
    <name type="scientific">Confluentibacter flavum</name>
    <dbReference type="NCBI Taxonomy" id="1909700"/>
    <lineage>
        <taxon>Bacteria</taxon>
        <taxon>Pseudomonadati</taxon>
        <taxon>Bacteroidota</taxon>
        <taxon>Flavobacteriia</taxon>
        <taxon>Flavobacteriales</taxon>
        <taxon>Flavobacteriaceae</taxon>
        <taxon>Confluentibacter</taxon>
    </lineage>
</organism>
<keyword evidence="10" id="KW-0675">Receptor</keyword>
<dbReference type="InterPro" id="IPR011662">
    <property type="entry name" value="Secretin/TonB_short_N"/>
</dbReference>
<evidence type="ECO:0000256" key="1">
    <source>
        <dbReference type="ARBA" id="ARBA00004571"/>
    </source>
</evidence>
<evidence type="ECO:0000313" key="10">
    <source>
        <dbReference type="EMBL" id="PKQ45243.1"/>
    </source>
</evidence>
<keyword evidence="4 7" id="KW-0812">Transmembrane</keyword>
<name>A0A2N3HJY6_9FLAO</name>
<comment type="subcellular location">
    <subcellularLocation>
        <location evidence="1 7">Cell outer membrane</location>
        <topology evidence="1 7">Multi-pass membrane protein</topology>
    </subcellularLocation>
</comment>
<comment type="caution">
    <text evidence="10">The sequence shown here is derived from an EMBL/GenBank/DDBJ whole genome shotgun (WGS) entry which is preliminary data.</text>
</comment>
<dbReference type="SUPFAM" id="SSF49464">
    <property type="entry name" value="Carboxypeptidase regulatory domain-like"/>
    <property type="match status" value="1"/>
</dbReference>
<dbReference type="NCBIfam" id="TIGR04056">
    <property type="entry name" value="OMP_RagA_SusC"/>
    <property type="match status" value="1"/>
</dbReference>
<dbReference type="AlphaFoldDB" id="A0A2N3HJY6"/>
<feature type="signal peptide" evidence="8">
    <location>
        <begin position="1"/>
        <end position="37"/>
    </location>
</feature>
<sequence>MKKKQKSRVFLPWRLNYALKMRISLLLFMTLSFAMQANSSYAQKTKISIDKTEATLKEIIDDIELSTEFKFLFTTKTVNLNKKVSIRVKKASIQNVIETLFDTLKISYEIDDRKILLKGKEIDNNLLVNSLQTQEIEAEPQIIVSGKITDANDQPLLGANIIEKGTRNGTTADFDGNFSINVEDGNAVLVISYIGYISKEVPLNGRTTMNIILEEDTSGLDEVVIVGYGVQSKKDLTGAISIVKTEDYKDQPVTRVDQILQGRTPGVNVTNSSGAPGGTVSIRIRGANSINGSNEPLYVIDGFVGADFRDVNPADIESMQVLKDASSTAIYGSRGSNGVVLITTKSGRTGKPRISFTVRGSISNTINEWDLMDAATFAEVVNQRAANFSQSARFTQSEIDQFRINGGTDWQDELFRTGYGQEYQLDYSGGSDNVSYFVSGNYLNQTGIVVNSDFTRFGLRTNIKADLTDKLTADIKMNFNRRETNNVNGSGNTSGALAGPLTWAPTTPARDENGQFTILDPISSIKANPLESAYNDNIQEVNTLTTNGSLNYEFFEGLTLNVGYGLSYSNTQNKNFSLQLQNNTPSASRGSIENLFLQNTNNLTYKKTFNDVHNLTVTGVFENQTRKVDGFSTDATNLLYPIFRYDNLTLVEATTSSAIKRKETLLSYIGRINYEFMDKYLLTASVRSDGSSKFRGNNRYSTFPSIALGWRVTEENFMQNSFFDELKLRASWGKTGSQAIGPFGTVTTLATDNNSAAASFDGNTLLPGIVLGNPGNSDLKWETTDQINFGVDMQFFNNRMGISLDYYEKSTKDLLLNNPLPLYVGGGIITKNVGQVDNNGFEIGINAAIIDNANFKWDATFNATFLNNEIANLGDLDEIFLSGNVGAGLTNLPENILTPGRSLSSYWGLNYLGTWKTNQAAEAAQYGNVPGDSRYADLNGDFAINGDDYMIIGQGMPTATYGLNNIISYKNFTVNIFFNAMTGYDKWNLAYATGIMPNVDAREAVHVDILDRWVAGTNEDSNIPHFSPTSLEEIQSSRFIESGNFVRLKNLSVAYNIPKEKLGGLGMQVLVSGTNLITWTNYKGLDPESFSNNGLGDSSGGDGGSYPNSTTWTIGINLNF</sequence>
<dbReference type="GO" id="GO:0009279">
    <property type="term" value="C:cell outer membrane"/>
    <property type="evidence" value="ECO:0007669"/>
    <property type="project" value="UniProtKB-SubCell"/>
</dbReference>
<dbReference type="Gene3D" id="2.60.40.1120">
    <property type="entry name" value="Carboxypeptidase-like, regulatory domain"/>
    <property type="match status" value="1"/>
</dbReference>
<dbReference type="RefSeq" id="WP_106659587.1">
    <property type="nucleotide sequence ID" value="NZ_PJEO01000030.1"/>
</dbReference>
<evidence type="ECO:0000313" key="11">
    <source>
        <dbReference type="Proteomes" id="UP000233435"/>
    </source>
</evidence>
<dbReference type="InterPro" id="IPR008969">
    <property type="entry name" value="CarboxyPept-like_regulatory"/>
</dbReference>
<feature type="chain" id="PRO_5014865448" evidence="8">
    <location>
        <begin position="38"/>
        <end position="1120"/>
    </location>
</feature>
<dbReference type="InterPro" id="IPR039426">
    <property type="entry name" value="TonB-dep_rcpt-like"/>
</dbReference>
<dbReference type="InterPro" id="IPR023996">
    <property type="entry name" value="TonB-dep_OMP_SusC/RagA"/>
</dbReference>
<keyword evidence="5 7" id="KW-0472">Membrane</keyword>
<dbReference type="SMART" id="SM00965">
    <property type="entry name" value="STN"/>
    <property type="match status" value="1"/>
</dbReference>
<protein>
    <submittedName>
        <fullName evidence="10">TonB-dependent receptor</fullName>
    </submittedName>
</protein>
<evidence type="ECO:0000256" key="5">
    <source>
        <dbReference type="ARBA" id="ARBA00023136"/>
    </source>
</evidence>
<dbReference type="SUPFAM" id="SSF56935">
    <property type="entry name" value="Porins"/>
    <property type="match status" value="1"/>
</dbReference>
<keyword evidence="11" id="KW-1185">Reference proteome</keyword>
<keyword evidence="8" id="KW-0732">Signal</keyword>
<evidence type="ECO:0000256" key="8">
    <source>
        <dbReference type="SAM" id="SignalP"/>
    </source>
</evidence>
<dbReference type="PROSITE" id="PS52016">
    <property type="entry name" value="TONB_DEPENDENT_REC_3"/>
    <property type="match status" value="1"/>
</dbReference>
<dbReference type="InterPro" id="IPR036942">
    <property type="entry name" value="Beta-barrel_TonB_sf"/>
</dbReference>
<dbReference type="NCBIfam" id="TIGR04057">
    <property type="entry name" value="SusC_RagA_signa"/>
    <property type="match status" value="1"/>
</dbReference>
<dbReference type="FunFam" id="2.170.130.10:FF:000008">
    <property type="entry name" value="SusC/RagA family TonB-linked outer membrane protein"/>
    <property type="match status" value="1"/>
</dbReference>
<dbReference type="Proteomes" id="UP000233435">
    <property type="component" value="Unassembled WGS sequence"/>
</dbReference>
<dbReference type="Gene3D" id="2.170.130.10">
    <property type="entry name" value="TonB-dependent receptor, plug domain"/>
    <property type="match status" value="1"/>
</dbReference>
<dbReference type="Gene3D" id="2.40.170.20">
    <property type="entry name" value="TonB-dependent receptor, beta-barrel domain"/>
    <property type="match status" value="1"/>
</dbReference>
<keyword evidence="6 7" id="KW-0998">Cell outer membrane</keyword>